<sequence>MSDDLDELLTAESASTAIAIGHDWDSFMASRVYLWHPQRVMDLGLLKVAYIPPDLTTPY</sequence>
<evidence type="ECO:0000313" key="2">
    <source>
        <dbReference type="Proteomes" id="UP000034164"/>
    </source>
</evidence>
<dbReference type="VEuPathDB" id="FungiDB:EMCG_08044"/>
<dbReference type="AlphaFoldDB" id="A0A0G2I703"/>
<dbReference type="Proteomes" id="UP000034164">
    <property type="component" value="Unassembled WGS sequence"/>
</dbReference>
<name>A0A0G2I703_9EURO</name>
<reference evidence="2" key="1">
    <citation type="journal article" date="2015" name="PLoS Genet.">
        <title>The dynamic genome and transcriptome of the human fungal pathogen Blastomyces and close relative Emmonsia.</title>
        <authorList>
            <person name="Munoz J.F."/>
            <person name="Gauthier G.M."/>
            <person name="Desjardins C.A."/>
            <person name="Gallo J.E."/>
            <person name="Holder J."/>
            <person name="Sullivan T.D."/>
            <person name="Marty A.J."/>
            <person name="Carmen J.C."/>
            <person name="Chen Z."/>
            <person name="Ding L."/>
            <person name="Gujja S."/>
            <person name="Magrini V."/>
            <person name="Misas E."/>
            <person name="Mitreva M."/>
            <person name="Priest M."/>
            <person name="Saif S."/>
            <person name="Whiston E.A."/>
            <person name="Young S."/>
            <person name="Zeng Q."/>
            <person name="Goldman W.E."/>
            <person name="Mardis E.R."/>
            <person name="Taylor J.W."/>
            <person name="McEwen J.G."/>
            <person name="Clay O.K."/>
            <person name="Klein B.S."/>
            <person name="Cuomo C.A."/>
        </authorList>
    </citation>
    <scope>NUCLEOTIDE SEQUENCE [LARGE SCALE GENOMIC DNA]</scope>
    <source>
        <strain evidence="2">UAMH 3008</strain>
    </source>
</reference>
<organism evidence="1 2">
    <name type="scientific">[Emmonsia] crescens</name>
    <dbReference type="NCBI Taxonomy" id="73230"/>
    <lineage>
        <taxon>Eukaryota</taxon>
        <taxon>Fungi</taxon>
        <taxon>Dikarya</taxon>
        <taxon>Ascomycota</taxon>
        <taxon>Pezizomycotina</taxon>
        <taxon>Eurotiomycetes</taxon>
        <taxon>Eurotiomycetidae</taxon>
        <taxon>Onygenales</taxon>
        <taxon>Ajellomycetaceae</taxon>
        <taxon>Emergomyces</taxon>
    </lineage>
</organism>
<comment type="caution">
    <text evidence="1">The sequence shown here is derived from an EMBL/GenBank/DDBJ whole genome shotgun (WGS) entry which is preliminary data.</text>
</comment>
<dbReference type="InterPro" id="IPR029058">
    <property type="entry name" value="AB_hydrolase_fold"/>
</dbReference>
<dbReference type="Gene3D" id="3.40.50.1820">
    <property type="entry name" value="alpha/beta hydrolase"/>
    <property type="match status" value="1"/>
</dbReference>
<dbReference type="EMBL" id="LCZI01000501">
    <property type="protein sequence ID" value="KKZ66273.1"/>
    <property type="molecule type" value="Genomic_DNA"/>
</dbReference>
<accession>A0A0G2I703</accession>
<protein>
    <submittedName>
        <fullName evidence="1">Uncharacterized protein</fullName>
    </submittedName>
</protein>
<dbReference type="OrthoDB" id="284184at2759"/>
<evidence type="ECO:0000313" key="1">
    <source>
        <dbReference type="EMBL" id="KKZ66273.1"/>
    </source>
</evidence>
<dbReference type="SUPFAM" id="SSF53474">
    <property type="entry name" value="alpha/beta-Hydrolases"/>
    <property type="match status" value="1"/>
</dbReference>
<gene>
    <name evidence="1" type="ORF">EMCG_08044</name>
</gene>
<proteinExistence type="predicted"/>